<dbReference type="KEGG" id="loa:LOAG_01670"/>
<evidence type="ECO:0000313" key="1">
    <source>
        <dbReference type="EMBL" id="EFO26816.1"/>
    </source>
</evidence>
<dbReference type="AlphaFoldDB" id="A0A1S0U882"/>
<dbReference type="RefSeq" id="XP_003137256.1">
    <property type="nucleotide sequence ID" value="XM_003137208.1"/>
</dbReference>
<dbReference type="EMBL" id="JH712076">
    <property type="protein sequence ID" value="EFO26816.1"/>
    <property type="molecule type" value="Genomic_DNA"/>
</dbReference>
<dbReference type="InParanoid" id="A0A1S0U882"/>
<dbReference type="CTD" id="9939046"/>
<reference evidence="1" key="1">
    <citation type="submission" date="2012-04" db="EMBL/GenBank/DDBJ databases">
        <title>The Genome Sequence of Loa loa.</title>
        <authorList>
            <consortium name="The Broad Institute Genome Sequencing Platform"/>
            <consortium name="Broad Institute Genome Sequencing Center for Infectious Disease"/>
            <person name="Nutman T.B."/>
            <person name="Fink D.L."/>
            <person name="Russ C."/>
            <person name="Young S."/>
            <person name="Zeng Q."/>
            <person name="Gargeya S."/>
            <person name="Alvarado L."/>
            <person name="Berlin A."/>
            <person name="Chapman S.B."/>
            <person name="Chen Z."/>
            <person name="Freedman E."/>
            <person name="Gellesch M."/>
            <person name="Goldberg J."/>
            <person name="Griggs A."/>
            <person name="Gujja S."/>
            <person name="Heilman E.R."/>
            <person name="Heiman D."/>
            <person name="Howarth C."/>
            <person name="Mehta T."/>
            <person name="Neiman D."/>
            <person name="Pearson M."/>
            <person name="Roberts A."/>
            <person name="Saif S."/>
            <person name="Shea T."/>
            <person name="Shenoy N."/>
            <person name="Sisk P."/>
            <person name="Stolte C."/>
            <person name="Sykes S."/>
            <person name="White J."/>
            <person name="Yandava C."/>
            <person name="Haas B."/>
            <person name="Henn M.R."/>
            <person name="Nusbaum C."/>
            <person name="Birren B."/>
        </authorList>
    </citation>
    <scope>NUCLEOTIDE SEQUENCE [LARGE SCALE GENOMIC DNA]</scope>
</reference>
<sequence>MVNLRMVGEVDNMQLRFVGSVCGLGLWIRVLAGQCVLYSWGREGMFLSELKTIIAKTEDDVVESIAVDSDLDYSNTLISRERKTLWTLNLKVLSFSLPSKESAMNLADSVEI</sequence>
<accession>A0A1S0U882</accession>
<protein>
    <submittedName>
        <fullName evidence="1">Uncharacterized protein</fullName>
    </submittedName>
</protein>
<proteinExistence type="predicted"/>
<gene>
    <name evidence="1" type="ORF">LOAG_01670</name>
</gene>
<dbReference type="GeneID" id="9939046"/>
<name>A0A1S0U882_LOALO</name>
<organism evidence="1">
    <name type="scientific">Loa loa</name>
    <name type="common">Eye worm</name>
    <name type="synonym">Filaria loa</name>
    <dbReference type="NCBI Taxonomy" id="7209"/>
    <lineage>
        <taxon>Eukaryota</taxon>
        <taxon>Metazoa</taxon>
        <taxon>Ecdysozoa</taxon>
        <taxon>Nematoda</taxon>
        <taxon>Chromadorea</taxon>
        <taxon>Rhabditida</taxon>
        <taxon>Spirurina</taxon>
        <taxon>Spiruromorpha</taxon>
        <taxon>Filarioidea</taxon>
        <taxon>Onchocercidae</taxon>
        <taxon>Loa</taxon>
    </lineage>
</organism>